<protein>
    <submittedName>
        <fullName evidence="5">MarR family winged helix-turn-helix transcriptional regulator</fullName>
    </submittedName>
</protein>
<dbReference type="PANTHER" id="PTHR33164">
    <property type="entry name" value="TRANSCRIPTIONAL REGULATOR, MARR FAMILY"/>
    <property type="match status" value="1"/>
</dbReference>
<accession>A0ABW3FHI0</accession>
<evidence type="ECO:0000313" key="6">
    <source>
        <dbReference type="Proteomes" id="UP001597101"/>
    </source>
</evidence>
<keyword evidence="6" id="KW-1185">Reference proteome</keyword>
<dbReference type="InterPro" id="IPR039422">
    <property type="entry name" value="MarR/SlyA-like"/>
</dbReference>
<feature type="domain" description="HTH marR-type" evidence="4">
    <location>
        <begin position="5"/>
        <end position="137"/>
    </location>
</feature>
<evidence type="ECO:0000256" key="1">
    <source>
        <dbReference type="ARBA" id="ARBA00023015"/>
    </source>
</evidence>
<dbReference type="RefSeq" id="WP_377213247.1">
    <property type="nucleotide sequence ID" value="NZ_JBHTJV010000012.1"/>
</dbReference>
<comment type="caution">
    <text evidence="5">The sequence shown here is derived from an EMBL/GenBank/DDBJ whole genome shotgun (WGS) entry which is preliminary data.</text>
</comment>
<keyword evidence="3" id="KW-0804">Transcription</keyword>
<dbReference type="PRINTS" id="PR00598">
    <property type="entry name" value="HTHMARR"/>
</dbReference>
<dbReference type="PANTHER" id="PTHR33164:SF43">
    <property type="entry name" value="HTH-TYPE TRANSCRIPTIONAL REPRESSOR YETL"/>
    <property type="match status" value="1"/>
</dbReference>
<dbReference type="EMBL" id="JBHTJV010000012">
    <property type="protein sequence ID" value="MFD0917389.1"/>
    <property type="molecule type" value="Genomic_DNA"/>
</dbReference>
<evidence type="ECO:0000256" key="3">
    <source>
        <dbReference type="ARBA" id="ARBA00023163"/>
    </source>
</evidence>
<gene>
    <name evidence="5" type="ORF">ACFQ14_13320</name>
</gene>
<name>A0ABW3FHI0_9HYPH</name>
<dbReference type="InterPro" id="IPR036390">
    <property type="entry name" value="WH_DNA-bd_sf"/>
</dbReference>
<sequence length="150" mass="17128">MTSFDRSLPMILNRALDDIMPDYRELFARYDLTEQQWRILRVLWSEMRVTSADLSRRTLLPAPSLVGIIDRLEKKGFVSRVRSVEDRRAVYIVPTAKGRALEDEVTPHVAQIDARLRNTVSPEDWQHMENTLRKIAAAAAAPDLPKASNG</sequence>
<evidence type="ECO:0000313" key="5">
    <source>
        <dbReference type="EMBL" id="MFD0917389.1"/>
    </source>
</evidence>
<evidence type="ECO:0000256" key="2">
    <source>
        <dbReference type="ARBA" id="ARBA00023125"/>
    </source>
</evidence>
<dbReference type="InterPro" id="IPR036388">
    <property type="entry name" value="WH-like_DNA-bd_sf"/>
</dbReference>
<keyword evidence="1" id="KW-0805">Transcription regulation</keyword>
<keyword evidence="2" id="KW-0238">DNA-binding</keyword>
<organism evidence="5 6">
    <name type="scientific">Pseudahrensia aquimaris</name>
    <dbReference type="NCBI Taxonomy" id="744461"/>
    <lineage>
        <taxon>Bacteria</taxon>
        <taxon>Pseudomonadati</taxon>
        <taxon>Pseudomonadota</taxon>
        <taxon>Alphaproteobacteria</taxon>
        <taxon>Hyphomicrobiales</taxon>
        <taxon>Ahrensiaceae</taxon>
        <taxon>Pseudahrensia</taxon>
    </lineage>
</organism>
<dbReference type="Pfam" id="PF01047">
    <property type="entry name" value="MarR"/>
    <property type="match status" value="1"/>
</dbReference>
<dbReference type="PROSITE" id="PS01117">
    <property type="entry name" value="HTH_MARR_1"/>
    <property type="match status" value="1"/>
</dbReference>
<dbReference type="Proteomes" id="UP001597101">
    <property type="component" value="Unassembled WGS sequence"/>
</dbReference>
<evidence type="ECO:0000259" key="4">
    <source>
        <dbReference type="PROSITE" id="PS50995"/>
    </source>
</evidence>
<dbReference type="PROSITE" id="PS50995">
    <property type="entry name" value="HTH_MARR_2"/>
    <property type="match status" value="1"/>
</dbReference>
<dbReference type="InterPro" id="IPR023187">
    <property type="entry name" value="Tscrpt_reg_MarR-type_CS"/>
</dbReference>
<dbReference type="SUPFAM" id="SSF46785">
    <property type="entry name" value="Winged helix' DNA-binding domain"/>
    <property type="match status" value="1"/>
</dbReference>
<reference evidence="6" key="1">
    <citation type="journal article" date="2019" name="Int. J. Syst. Evol. Microbiol.">
        <title>The Global Catalogue of Microorganisms (GCM) 10K type strain sequencing project: providing services to taxonomists for standard genome sequencing and annotation.</title>
        <authorList>
            <consortium name="The Broad Institute Genomics Platform"/>
            <consortium name="The Broad Institute Genome Sequencing Center for Infectious Disease"/>
            <person name="Wu L."/>
            <person name="Ma J."/>
        </authorList>
    </citation>
    <scope>NUCLEOTIDE SEQUENCE [LARGE SCALE GENOMIC DNA]</scope>
    <source>
        <strain evidence="6">CCUG 60023</strain>
    </source>
</reference>
<dbReference type="Gene3D" id="1.10.10.10">
    <property type="entry name" value="Winged helix-like DNA-binding domain superfamily/Winged helix DNA-binding domain"/>
    <property type="match status" value="1"/>
</dbReference>
<dbReference type="SMART" id="SM00347">
    <property type="entry name" value="HTH_MARR"/>
    <property type="match status" value="1"/>
</dbReference>
<proteinExistence type="predicted"/>
<dbReference type="InterPro" id="IPR000835">
    <property type="entry name" value="HTH_MarR-typ"/>
</dbReference>